<dbReference type="SUPFAM" id="SSF48295">
    <property type="entry name" value="TrpR-like"/>
    <property type="match status" value="1"/>
</dbReference>
<protein>
    <recommendedName>
        <fullName evidence="3">Transposase</fullName>
    </recommendedName>
</protein>
<gene>
    <name evidence="1" type="ORF">CLV58_1313</name>
</gene>
<evidence type="ECO:0000313" key="2">
    <source>
        <dbReference type="Proteomes" id="UP000238375"/>
    </source>
</evidence>
<dbReference type="EMBL" id="PVTE01000031">
    <property type="protein sequence ID" value="PRY27785.1"/>
    <property type="molecule type" value="Genomic_DNA"/>
</dbReference>
<reference evidence="1 2" key="1">
    <citation type="submission" date="2018-03" db="EMBL/GenBank/DDBJ databases">
        <title>Genomic Encyclopedia of Archaeal and Bacterial Type Strains, Phase II (KMG-II): from individual species to whole genera.</title>
        <authorList>
            <person name="Goeker M."/>
        </authorList>
    </citation>
    <scope>NUCLEOTIDE SEQUENCE [LARGE SCALE GENOMIC DNA]</scope>
    <source>
        <strain evidence="1 2">DSM 28354</strain>
    </source>
</reference>
<name>A0A2T0S2Z1_9BACT</name>
<dbReference type="AlphaFoldDB" id="A0A2T0S2Z1"/>
<evidence type="ECO:0000313" key="1">
    <source>
        <dbReference type="EMBL" id="PRY27785.1"/>
    </source>
</evidence>
<comment type="caution">
    <text evidence="1">The sequence shown here is derived from an EMBL/GenBank/DDBJ whole genome shotgun (WGS) entry which is preliminary data.</text>
</comment>
<keyword evidence="2" id="KW-1185">Reference proteome</keyword>
<organism evidence="1 2">
    <name type="scientific">Spirosoma oryzae</name>
    <dbReference type="NCBI Taxonomy" id="1469603"/>
    <lineage>
        <taxon>Bacteria</taxon>
        <taxon>Pseudomonadati</taxon>
        <taxon>Bacteroidota</taxon>
        <taxon>Cytophagia</taxon>
        <taxon>Cytophagales</taxon>
        <taxon>Cytophagaceae</taxon>
        <taxon>Spirosoma</taxon>
    </lineage>
</organism>
<dbReference type="Proteomes" id="UP000238375">
    <property type="component" value="Unassembled WGS sequence"/>
</dbReference>
<evidence type="ECO:0008006" key="3">
    <source>
        <dbReference type="Google" id="ProtNLM"/>
    </source>
</evidence>
<sequence length="109" mass="12066">MPKSIRRVHDAQFKTKVVLKAFKGVKTLAQLSTEFGIHAQQITERSGVPVEASGTRWDANAVRVGSGQARAGYRAARADRSPSLSTDWSVESGRRAIENDWLKKKIRTS</sequence>
<dbReference type="OrthoDB" id="291972at2"/>
<proteinExistence type="predicted"/>
<dbReference type="InterPro" id="IPR010921">
    <property type="entry name" value="Trp_repressor/repl_initiator"/>
</dbReference>
<dbReference type="GO" id="GO:0043565">
    <property type="term" value="F:sequence-specific DNA binding"/>
    <property type="evidence" value="ECO:0007669"/>
    <property type="project" value="InterPro"/>
</dbReference>
<accession>A0A2T0S2Z1</accession>